<protein>
    <submittedName>
        <fullName evidence="4">Serine/threonine-protein kinase pats1</fullName>
    </submittedName>
</protein>
<dbReference type="PANTHER" id="PTHR14389:SF3">
    <property type="entry name" value="PROTEIN FAM111A-LIKE"/>
    <property type="match status" value="1"/>
</dbReference>
<feature type="domain" description="COR" evidence="3">
    <location>
        <begin position="273"/>
        <end position="438"/>
    </location>
</feature>
<dbReference type="AlphaFoldDB" id="A0A210Q129"/>
<dbReference type="InterPro" id="IPR032171">
    <property type="entry name" value="COR-A"/>
</dbReference>
<feature type="compositionally biased region" description="Polar residues" evidence="2">
    <location>
        <begin position="35"/>
        <end position="53"/>
    </location>
</feature>
<proteinExistence type="predicted"/>
<gene>
    <name evidence="4" type="ORF">KP79_PYT02066</name>
</gene>
<sequence length="693" mass="77817">MQHAGKCLDARLIQLLQSIGSENTGADPNTEGDKSAQTASNSDEFDNDGQQNAGHARPIQPLDSTASKNTGADHVDLQNLGPSTPANSNEAVLKTLRNLIKVPLADRDYTKLGELCVWDFAGHFVFYTTHHTFLTHRAVYLLVTRLDQNINDTVNNDQCFIDATGCKEMKIKDFVSYWMNSVHLYSGAAEHLPPVILVGTHLDKVEGDIEKKTNTYFEDLRRYLLDMESPTSSHLIDTDYTVSNPPDELEIGNLRQKIVDLASKQAYWGEKIPAKWITLEKALMEKKIEGVNIMSYDNVVELDKSTGVPIDDQEKIDLFLRFQHAKGNMIYFNEDCLRNYIVLNPQWLIDAFKCIITAQQFCTKNPALVKHWKALDKTGKLYLGMVDEIFRREEKFCRHKKHILGLMERLHIISHHVVDKDDDKSNTSEEFYFVPSLLKDKVTECEIENYVKGTNGTPYLCYVFENNFLPTAVFHRLIAACLSEYTVAKQESKFLIFCGCGIFDLNGGLTRLVVAFYDSVIQIGLFRLSEGGFAPETSTCLSVRQFVTETLERVLGRYDMNLPFTLNLKCEKSHHLSHEGLLSVDDVITGGKEVACHGHEKDNHTITRHSLLHLWFPAQVSATDPNQGEVDGGPPMTNVAGACARTHQMAVTGTTLGRDQETYLCDSVGKTCVFNPTTGSQTVGHLRQPNGQI</sequence>
<dbReference type="Gene3D" id="3.40.50.300">
    <property type="entry name" value="P-loop containing nucleotide triphosphate hydrolases"/>
    <property type="match status" value="1"/>
</dbReference>
<dbReference type="Pfam" id="PF16095">
    <property type="entry name" value="COR-A"/>
    <property type="match status" value="1"/>
</dbReference>
<dbReference type="Proteomes" id="UP000242188">
    <property type="component" value="Unassembled WGS sequence"/>
</dbReference>
<organism evidence="4 5">
    <name type="scientific">Mizuhopecten yessoensis</name>
    <name type="common">Japanese scallop</name>
    <name type="synonym">Patinopecten yessoensis</name>
    <dbReference type="NCBI Taxonomy" id="6573"/>
    <lineage>
        <taxon>Eukaryota</taxon>
        <taxon>Metazoa</taxon>
        <taxon>Spiralia</taxon>
        <taxon>Lophotrochozoa</taxon>
        <taxon>Mollusca</taxon>
        <taxon>Bivalvia</taxon>
        <taxon>Autobranchia</taxon>
        <taxon>Pteriomorphia</taxon>
        <taxon>Pectinida</taxon>
        <taxon>Pectinoidea</taxon>
        <taxon>Pectinidae</taxon>
        <taxon>Mizuhopecten</taxon>
    </lineage>
</organism>
<dbReference type="InterPro" id="IPR036388">
    <property type="entry name" value="WH-like_DNA-bd_sf"/>
</dbReference>
<keyword evidence="1" id="KW-0677">Repeat</keyword>
<dbReference type="InterPro" id="IPR027417">
    <property type="entry name" value="P-loop_NTPase"/>
</dbReference>
<dbReference type="OrthoDB" id="5962960at2759"/>
<evidence type="ECO:0000256" key="1">
    <source>
        <dbReference type="ARBA" id="ARBA00022737"/>
    </source>
</evidence>
<dbReference type="PANTHER" id="PTHR14389">
    <property type="entry name" value="SI:CH1073-475A24.1"/>
    <property type="match status" value="1"/>
</dbReference>
<evidence type="ECO:0000313" key="4">
    <source>
        <dbReference type="EMBL" id="OWF42432.1"/>
    </source>
</evidence>
<reference evidence="4 5" key="1">
    <citation type="journal article" date="2017" name="Nat. Ecol. Evol.">
        <title>Scallop genome provides insights into evolution of bilaterian karyotype and development.</title>
        <authorList>
            <person name="Wang S."/>
            <person name="Zhang J."/>
            <person name="Jiao W."/>
            <person name="Li J."/>
            <person name="Xun X."/>
            <person name="Sun Y."/>
            <person name="Guo X."/>
            <person name="Huan P."/>
            <person name="Dong B."/>
            <person name="Zhang L."/>
            <person name="Hu X."/>
            <person name="Sun X."/>
            <person name="Wang J."/>
            <person name="Zhao C."/>
            <person name="Wang Y."/>
            <person name="Wang D."/>
            <person name="Huang X."/>
            <person name="Wang R."/>
            <person name="Lv J."/>
            <person name="Li Y."/>
            <person name="Zhang Z."/>
            <person name="Liu B."/>
            <person name="Lu W."/>
            <person name="Hui Y."/>
            <person name="Liang J."/>
            <person name="Zhou Z."/>
            <person name="Hou R."/>
            <person name="Li X."/>
            <person name="Liu Y."/>
            <person name="Li H."/>
            <person name="Ning X."/>
            <person name="Lin Y."/>
            <person name="Zhao L."/>
            <person name="Xing Q."/>
            <person name="Dou J."/>
            <person name="Li Y."/>
            <person name="Mao J."/>
            <person name="Guo H."/>
            <person name="Dou H."/>
            <person name="Li T."/>
            <person name="Mu C."/>
            <person name="Jiang W."/>
            <person name="Fu Q."/>
            <person name="Fu X."/>
            <person name="Miao Y."/>
            <person name="Liu J."/>
            <person name="Yu Q."/>
            <person name="Li R."/>
            <person name="Liao H."/>
            <person name="Li X."/>
            <person name="Kong Y."/>
            <person name="Jiang Z."/>
            <person name="Chourrout D."/>
            <person name="Li R."/>
            <person name="Bao Z."/>
        </authorList>
    </citation>
    <scope>NUCLEOTIDE SEQUENCE [LARGE SCALE GENOMIC DNA]</scope>
    <source>
        <strain evidence="4 5">PY_sf001</strain>
    </source>
</reference>
<evidence type="ECO:0000256" key="2">
    <source>
        <dbReference type="SAM" id="MobiDB-lite"/>
    </source>
</evidence>
<keyword evidence="4" id="KW-0418">Kinase</keyword>
<keyword evidence="4" id="KW-0808">Transferase</keyword>
<dbReference type="Gene3D" id="1.10.10.10">
    <property type="entry name" value="Winged helix-like DNA-binding domain superfamily/Winged helix DNA-binding domain"/>
    <property type="match status" value="1"/>
</dbReference>
<dbReference type="EMBL" id="NEDP02005282">
    <property type="protein sequence ID" value="OWF42432.1"/>
    <property type="molecule type" value="Genomic_DNA"/>
</dbReference>
<accession>A0A210Q129</accession>
<evidence type="ECO:0000259" key="3">
    <source>
        <dbReference type="Pfam" id="PF16095"/>
    </source>
</evidence>
<keyword evidence="5" id="KW-1185">Reference proteome</keyword>
<feature type="region of interest" description="Disordered" evidence="2">
    <location>
        <begin position="21"/>
        <end position="88"/>
    </location>
</feature>
<comment type="caution">
    <text evidence="4">The sequence shown here is derived from an EMBL/GenBank/DDBJ whole genome shotgun (WGS) entry which is preliminary data.</text>
</comment>
<dbReference type="GO" id="GO:0016301">
    <property type="term" value="F:kinase activity"/>
    <property type="evidence" value="ECO:0007669"/>
    <property type="project" value="UniProtKB-KW"/>
</dbReference>
<name>A0A210Q129_MIZYE</name>
<evidence type="ECO:0000313" key="5">
    <source>
        <dbReference type="Proteomes" id="UP000242188"/>
    </source>
</evidence>